<dbReference type="Gene3D" id="3.30.420.10">
    <property type="entry name" value="Ribonuclease H-like superfamily/Ribonuclease H"/>
    <property type="match status" value="1"/>
</dbReference>
<dbReference type="NCBIfam" id="NF033545">
    <property type="entry name" value="transpos_IS630"/>
    <property type="match status" value="1"/>
</dbReference>
<dbReference type="AlphaFoldDB" id="A0A839T8S9"/>
<dbReference type="EMBL" id="JACHXI010000068">
    <property type="protein sequence ID" value="MBB3105508.1"/>
    <property type="molecule type" value="Genomic_DNA"/>
</dbReference>
<dbReference type="InterPro" id="IPR047655">
    <property type="entry name" value="Transpos_IS630-like"/>
</dbReference>
<sequence length="370" mass="41509">MPRLQEPAMADPRAVSITLSDSDRATLTNWIRRRSTAQGLAMRARIVLACAEPGATNLAVAAKLGVSNLTVGKWRRRFADQGVAGLVDAPRPGAPRTLLDEQIERVVSTTLETLPKGATHWSTRRLAAELGMSQTAVSRIWRAFALAPHRSETFKLSTDPQFVDKVRDIVGLYLNPPDRALVLCVDEKPSIQALEDTAPAIPMRPGQLERHTHDYLRHGTTDLFAALDIKAGTVIGEVHRRHRSLEFRHFLATVEQATPPELELHLVLDNSSIHKTPLVQRWLVRHPRVQLHFTPTSASWLNLVECWFSLLTARQLRRGRFCSTRALEYAIRAYIAEHNAHAKPFVWTRTADEILASVASFCKRISNSHH</sequence>
<evidence type="ECO:0000313" key="2">
    <source>
        <dbReference type="EMBL" id="MBB3105508.1"/>
    </source>
</evidence>
<dbReference type="GO" id="GO:0003676">
    <property type="term" value="F:nucleic acid binding"/>
    <property type="evidence" value="ECO:0007669"/>
    <property type="project" value="InterPro"/>
</dbReference>
<gene>
    <name evidence="2" type="ORF">FHR87_003951</name>
</gene>
<dbReference type="InterPro" id="IPR009057">
    <property type="entry name" value="Homeodomain-like_sf"/>
</dbReference>
<protein>
    <submittedName>
        <fullName evidence="2">Transposase</fullName>
    </submittedName>
</protein>
<comment type="caution">
    <text evidence="2">The sequence shown here is derived from an EMBL/GenBank/DDBJ whole genome shotgun (WGS) entry which is preliminary data.</text>
</comment>
<feature type="domain" description="Tc1-like transposase DDE" evidence="1">
    <location>
        <begin position="182"/>
        <end position="325"/>
    </location>
</feature>
<dbReference type="InterPro" id="IPR036397">
    <property type="entry name" value="RNaseH_sf"/>
</dbReference>
<evidence type="ECO:0000313" key="3">
    <source>
        <dbReference type="Proteomes" id="UP000549250"/>
    </source>
</evidence>
<dbReference type="Proteomes" id="UP000549250">
    <property type="component" value="Unassembled WGS sequence"/>
</dbReference>
<dbReference type="InterPro" id="IPR052702">
    <property type="entry name" value="MscS-like_channel"/>
</dbReference>
<accession>A0A839T8S9</accession>
<dbReference type="InterPro" id="IPR038717">
    <property type="entry name" value="Tc1-like_DDE_dom"/>
</dbReference>
<name>A0A839T8S9_AZOMA</name>
<organism evidence="2 3">
    <name type="scientific">Azomonas macrocytogenes</name>
    <name type="common">Azotobacter macrocytogenes</name>
    <dbReference type="NCBI Taxonomy" id="69962"/>
    <lineage>
        <taxon>Bacteria</taxon>
        <taxon>Pseudomonadati</taxon>
        <taxon>Pseudomonadota</taxon>
        <taxon>Gammaproteobacteria</taxon>
        <taxon>Pseudomonadales</taxon>
        <taxon>Pseudomonadaceae</taxon>
        <taxon>Azomonas</taxon>
    </lineage>
</organism>
<dbReference type="PANTHER" id="PTHR30347:SF1">
    <property type="entry name" value="MECHANOSENSITIVE CHANNEL MSCK"/>
    <property type="match status" value="1"/>
</dbReference>
<dbReference type="Pfam" id="PF13358">
    <property type="entry name" value="DDE_3"/>
    <property type="match status" value="1"/>
</dbReference>
<dbReference type="SUPFAM" id="SSF46689">
    <property type="entry name" value="Homeodomain-like"/>
    <property type="match status" value="1"/>
</dbReference>
<reference evidence="2 3" key="1">
    <citation type="submission" date="2020-08" db="EMBL/GenBank/DDBJ databases">
        <title>Genomic Encyclopedia of Type Strains, Phase III (KMG-III): the genomes of soil and plant-associated and newly described type strains.</title>
        <authorList>
            <person name="Whitman W."/>
        </authorList>
    </citation>
    <scope>NUCLEOTIDE SEQUENCE [LARGE SCALE GENOMIC DNA]</scope>
    <source>
        <strain evidence="2 3">CECT 4462</strain>
    </source>
</reference>
<keyword evidence="3" id="KW-1185">Reference proteome</keyword>
<proteinExistence type="predicted"/>
<evidence type="ECO:0000259" key="1">
    <source>
        <dbReference type="Pfam" id="PF13358"/>
    </source>
</evidence>
<dbReference type="Pfam" id="PF13565">
    <property type="entry name" value="HTH_32"/>
    <property type="match status" value="1"/>
</dbReference>
<dbReference type="PANTHER" id="PTHR30347">
    <property type="entry name" value="POTASSIUM CHANNEL RELATED"/>
    <property type="match status" value="1"/>
</dbReference>